<dbReference type="InterPro" id="IPR011604">
    <property type="entry name" value="PDDEXK-like_dom_sf"/>
</dbReference>
<accession>A0A7S9STQ4</accession>
<dbReference type="InterPro" id="IPR017482">
    <property type="entry name" value="Lambda-type_endonuclease"/>
</dbReference>
<evidence type="ECO:0000259" key="1">
    <source>
        <dbReference type="Pfam" id="PF09588"/>
    </source>
</evidence>
<dbReference type="SUPFAM" id="SSF52980">
    <property type="entry name" value="Restriction endonuclease-like"/>
    <property type="match status" value="1"/>
</dbReference>
<dbReference type="Gene3D" id="3.90.320.10">
    <property type="match status" value="1"/>
</dbReference>
<dbReference type="EMBL" id="MW030559">
    <property type="protein sequence ID" value="QPI16361.1"/>
    <property type="molecule type" value="Genomic_DNA"/>
</dbReference>
<sequence>MKIIKDIDLPQGSQEWLDVRSKCGMASEVGALLGVSKWEPKTPLALWKIKNGEVKIETNFAMNHGNKYEDEARDMFEDDMGAKYEPVVVINDFDGVPIGASLDGWRESDNTILEIKCPLKGVASDLWKEVAETALLPEQYWLQCQQQMLVTNSSKLYFWVYDVKNTSGLLQVVVPHLKTQAKIINAWTKYFSVDKPEPIEGDVIETDDVAWLKKAKEWREVHNALQEVKASEEILRKELIELSQGQSFIGGGVQLKSGTSKGRVNYKDIPQLSGVNLEDYRGDDIIKHYIKTI</sequence>
<proteinExistence type="predicted"/>
<organism evidence="2">
    <name type="scientific">Virus NIOZ-UU157</name>
    <dbReference type="NCBI Taxonomy" id="2763269"/>
    <lineage>
        <taxon>Viruses</taxon>
    </lineage>
</organism>
<evidence type="ECO:0000313" key="2">
    <source>
        <dbReference type="EMBL" id="QPI16361.1"/>
    </source>
</evidence>
<feature type="domain" description="YqaJ viral recombinase" evidence="1">
    <location>
        <begin position="15"/>
        <end position="152"/>
    </location>
</feature>
<dbReference type="InterPro" id="IPR051703">
    <property type="entry name" value="NF-kappa-B_Signaling_Reg"/>
</dbReference>
<dbReference type="Pfam" id="PF09588">
    <property type="entry name" value="YqaJ"/>
    <property type="match status" value="1"/>
</dbReference>
<reference evidence="2" key="1">
    <citation type="submission" date="2020-08" db="EMBL/GenBank/DDBJ databases">
        <title>Bridging the membrane lipid divide: bacteria of the FCB group superphylum have the potential to synthesize archaeal ether lipids.</title>
        <authorList>
            <person name="Villanueva L."/>
            <person name="von Meijenfeldt F.A.B."/>
            <person name="Westbye A.B."/>
            <person name="Yadav S."/>
            <person name="Hopmans E.C."/>
            <person name="Dutilh B.E."/>
            <person name="Sinninghe Damste J.S."/>
        </authorList>
    </citation>
    <scope>NUCLEOTIDE SEQUENCE</scope>
    <source>
        <strain evidence="2">NIOZ-UU157</strain>
    </source>
</reference>
<dbReference type="InterPro" id="IPR011335">
    <property type="entry name" value="Restrct_endonuc-II-like"/>
</dbReference>
<name>A0A7S9STQ4_9VIRU</name>
<dbReference type="NCBIfam" id="TIGR03033">
    <property type="entry name" value="phage_rel_nuc"/>
    <property type="match status" value="1"/>
</dbReference>
<dbReference type="PANTHER" id="PTHR46609:SF6">
    <property type="entry name" value="EXONUCLEASE, PHAGE-TYPE_RECB, C-TERMINAL DOMAIN-CONTAINING PROTEIN-RELATED"/>
    <property type="match status" value="1"/>
</dbReference>
<dbReference type="PANTHER" id="PTHR46609">
    <property type="entry name" value="EXONUCLEASE, PHAGE-TYPE/RECB, C-TERMINAL DOMAIN-CONTAINING PROTEIN"/>
    <property type="match status" value="1"/>
</dbReference>
<dbReference type="InterPro" id="IPR019080">
    <property type="entry name" value="YqaJ_viral_recombinase"/>
</dbReference>
<gene>
    <name evidence="2" type="ORF">NIOZUU157_00251</name>
</gene>
<protein>
    <recommendedName>
        <fullName evidence="1">YqaJ viral recombinase domain-containing protein</fullName>
    </recommendedName>
</protein>